<keyword evidence="1" id="KW-0732">Signal</keyword>
<feature type="signal peptide" evidence="1">
    <location>
        <begin position="1"/>
        <end position="42"/>
    </location>
</feature>
<feature type="domain" description="NTF2 fold" evidence="2">
    <location>
        <begin position="62"/>
        <end position="128"/>
    </location>
</feature>
<proteinExistence type="predicted"/>
<dbReference type="Proteomes" id="UP001596045">
    <property type="component" value="Unassembled WGS sequence"/>
</dbReference>
<sequence>MKRSNMTLSRSVPQAERWRINTLAVMNMVLLGAMAVANSAQAHEPEKHNVQPAAGYVPSSEIAIKIAVAIWEPIYGREAIAQQKPYQAMLKNGIWVVEGSLPKDYAGGTAIAEIAKDDGRVLRVSHGK</sequence>
<reference evidence="4" key="1">
    <citation type="journal article" date="2019" name="Int. J. Syst. Evol. Microbiol.">
        <title>The Global Catalogue of Microorganisms (GCM) 10K type strain sequencing project: providing services to taxonomists for standard genome sequencing and annotation.</title>
        <authorList>
            <consortium name="The Broad Institute Genomics Platform"/>
            <consortium name="The Broad Institute Genome Sequencing Center for Infectious Disease"/>
            <person name="Wu L."/>
            <person name="Ma J."/>
        </authorList>
    </citation>
    <scope>NUCLEOTIDE SEQUENCE [LARGE SCALE GENOMIC DNA]</scope>
    <source>
        <strain evidence="4">JCM 17066</strain>
    </source>
</reference>
<comment type="caution">
    <text evidence="3">The sequence shown here is derived from an EMBL/GenBank/DDBJ whole genome shotgun (WGS) entry which is preliminary data.</text>
</comment>
<organism evidence="3 4">
    <name type="scientific">Paraherbaspirillum soli</name>
    <dbReference type="NCBI Taxonomy" id="631222"/>
    <lineage>
        <taxon>Bacteria</taxon>
        <taxon>Pseudomonadati</taxon>
        <taxon>Pseudomonadota</taxon>
        <taxon>Betaproteobacteria</taxon>
        <taxon>Burkholderiales</taxon>
        <taxon>Oxalobacteraceae</taxon>
        <taxon>Paraherbaspirillum</taxon>
    </lineage>
</organism>
<dbReference type="EMBL" id="JBHSMT010000028">
    <property type="protein sequence ID" value="MFC5475686.1"/>
    <property type="molecule type" value="Genomic_DNA"/>
</dbReference>
<evidence type="ECO:0000256" key="1">
    <source>
        <dbReference type="SAM" id="SignalP"/>
    </source>
</evidence>
<evidence type="ECO:0000313" key="3">
    <source>
        <dbReference type="EMBL" id="MFC5475686.1"/>
    </source>
</evidence>
<evidence type="ECO:0000259" key="2">
    <source>
        <dbReference type="Pfam" id="PF15631"/>
    </source>
</evidence>
<dbReference type="InterPro" id="IPR028921">
    <property type="entry name" value="NTF2_fold_dom"/>
</dbReference>
<keyword evidence="4" id="KW-1185">Reference proteome</keyword>
<feature type="chain" id="PRO_5046124745" evidence="1">
    <location>
        <begin position="43"/>
        <end position="128"/>
    </location>
</feature>
<accession>A0ABW0MFH3</accession>
<gene>
    <name evidence="3" type="ORF">ACFPM8_17120</name>
</gene>
<dbReference type="Pfam" id="PF15631">
    <property type="entry name" value="Imm-NTF2-2"/>
    <property type="match status" value="1"/>
</dbReference>
<evidence type="ECO:0000313" key="4">
    <source>
        <dbReference type="Proteomes" id="UP001596045"/>
    </source>
</evidence>
<protein>
    <submittedName>
        <fullName evidence="3">YbbC/YhhH family protein</fullName>
    </submittedName>
</protein>
<dbReference type="RefSeq" id="WP_378999206.1">
    <property type="nucleotide sequence ID" value="NZ_JBHSMT010000028.1"/>
</dbReference>
<name>A0ABW0MFH3_9BURK</name>